<organism evidence="1 2">
    <name type="scientific">Aureobasidium pullulans</name>
    <name type="common">Black yeast</name>
    <name type="synonym">Pullularia pullulans</name>
    <dbReference type="NCBI Taxonomy" id="5580"/>
    <lineage>
        <taxon>Eukaryota</taxon>
        <taxon>Fungi</taxon>
        <taxon>Dikarya</taxon>
        <taxon>Ascomycota</taxon>
        <taxon>Pezizomycotina</taxon>
        <taxon>Dothideomycetes</taxon>
        <taxon>Dothideomycetidae</taxon>
        <taxon>Dothideales</taxon>
        <taxon>Saccotheciaceae</taxon>
        <taxon>Aureobasidium</taxon>
    </lineage>
</organism>
<evidence type="ECO:0000313" key="1">
    <source>
        <dbReference type="EMBL" id="THV63806.1"/>
    </source>
</evidence>
<name>A0A4V6T7C9_AURPU</name>
<evidence type="ECO:0008006" key="3">
    <source>
        <dbReference type="Google" id="ProtNLM"/>
    </source>
</evidence>
<gene>
    <name evidence="1" type="ORF">D6D28_10380</name>
</gene>
<comment type="caution">
    <text evidence="1">The sequence shown here is derived from an EMBL/GenBank/DDBJ whole genome shotgun (WGS) entry which is preliminary data.</text>
</comment>
<proteinExistence type="predicted"/>
<evidence type="ECO:0000313" key="2">
    <source>
        <dbReference type="Proteomes" id="UP000304951"/>
    </source>
</evidence>
<protein>
    <recommendedName>
        <fullName evidence="3">Concanavalin A-like lectin/glucanase</fullName>
    </recommendedName>
</protein>
<sequence>MARLLLPRLTLFSTRPKLKHIHSFTMHYKNLVALSSFLSLATAAPKGFLSKREDEITWGPLIGLGPTAEGIEITGVVATIYPGNMPKTQAGGLYNWIGINNETETGDLVQGIVGSYTHGESECKGAKADSLWYETSHGELVNNADQKTRCISAEVYGWDTKLNGWNQYVGEERTLAATPADGITFNYTLINQQTGLWYQTARNARTGELYAEYNKTSPTMTMVNTAVECQSCTPPTDVQYWKDITIKLSGADKNFGSTLYQSNHATNTDPTTADNGKIWKIQNVTIPVVAPVADVVG</sequence>
<reference evidence="1 2" key="1">
    <citation type="submission" date="2018-10" db="EMBL/GenBank/DDBJ databases">
        <title>Fifty Aureobasidium pullulans genomes reveal a recombining polyextremotolerant generalist.</title>
        <authorList>
            <person name="Gostincar C."/>
            <person name="Turk M."/>
            <person name="Zajc J."/>
            <person name="Gunde-Cimerman N."/>
        </authorList>
    </citation>
    <scope>NUCLEOTIDE SEQUENCE [LARGE SCALE GENOMIC DNA]</scope>
    <source>
        <strain evidence="1 2">EXF-11900</strain>
    </source>
</reference>
<dbReference type="AlphaFoldDB" id="A0A4V6T7C9"/>
<accession>A0A4V6T7C9</accession>
<dbReference type="EMBL" id="QZAF01001031">
    <property type="protein sequence ID" value="THV63806.1"/>
    <property type="molecule type" value="Genomic_DNA"/>
</dbReference>
<dbReference type="Proteomes" id="UP000304951">
    <property type="component" value="Unassembled WGS sequence"/>
</dbReference>